<dbReference type="Proteomes" id="UP000440578">
    <property type="component" value="Unassembled WGS sequence"/>
</dbReference>
<dbReference type="GO" id="GO:0042274">
    <property type="term" value="P:ribosomal small subunit biogenesis"/>
    <property type="evidence" value="ECO:0007669"/>
    <property type="project" value="InterPro"/>
</dbReference>
<sequence>MSRKRFIDKDKSVTFQLVHRSQRDPLVADPSAPQRVLLEVEDPKADAKLSQREQQMKYGIYFDDDYNYLQHIKPSRKQDVVWLESASAAKRKKKRHAASLPQEEGADADADAAVAAAAPGPSLQLPSSVFASHVEEDVGLLNRAAPDYGPPAEIESELAEVMDDDFTPGPEDELEDNFFELAGGLASDNESEEEIEFEVSDDEQLDSDDDFDEEAMLRLMKKPQARSQFTEYSTTSQGVLSTVAMEALNERFENFMGQYEDLEVGGLETEEIAGALDPNSDRLLALADEFQKAKEKPTIEKDVDLREYEEDEEKDDMVSITVYENAKEDRMDCESILSTYSNTRNRPKLIDAPNNSKILIDKKGMAKDDKPKLTKKALAQLDAGAGDGSDDSDMGSESSFGNETLASRISMLSVRHDGETPEERKARKHELKALRRERIQERKANQQLTKILSQRQSQSQTDKLKAKQAIRYQ</sequence>
<evidence type="ECO:0000256" key="3">
    <source>
        <dbReference type="SAM" id="MobiDB-lite"/>
    </source>
</evidence>
<dbReference type="OrthoDB" id="5852896at2759"/>
<comment type="caution">
    <text evidence="4">The sequence shown here is derived from an EMBL/GenBank/DDBJ whole genome shotgun (WGS) entry which is preliminary data.</text>
</comment>
<name>A0A6A4V6Q3_AMPAM</name>
<dbReference type="InterPro" id="IPR007307">
    <property type="entry name" value="Ltv1"/>
</dbReference>
<evidence type="ECO:0000256" key="1">
    <source>
        <dbReference type="ARBA" id="ARBA00009078"/>
    </source>
</evidence>
<dbReference type="PANTHER" id="PTHR21531:SF0">
    <property type="entry name" value="PROTEIN LTV1 HOMOLOG"/>
    <property type="match status" value="1"/>
</dbReference>
<evidence type="ECO:0000313" key="4">
    <source>
        <dbReference type="EMBL" id="KAF0290286.1"/>
    </source>
</evidence>
<dbReference type="GO" id="GO:0005829">
    <property type="term" value="C:cytosol"/>
    <property type="evidence" value="ECO:0007669"/>
    <property type="project" value="TreeGrafter"/>
</dbReference>
<reference evidence="4 5" key="1">
    <citation type="submission" date="2019-07" db="EMBL/GenBank/DDBJ databases">
        <title>Draft genome assembly of a fouling barnacle, Amphibalanus amphitrite (Darwin, 1854): The first reference genome for Thecostraca.</title>
        <authorList>
            <person name="Kim W."/>
        </authorList>
    </citation>
    <scope>NUCLEOTIDE SEQUENCE [LARGE SCALE GENOMIC DNA]</scope>
    <source>
        <strain evidence="4">SNU_AA5</strain>
        <tissue evidence="4">Soma without cirri and trophi</tissue>
    </source>
</reference>
<gene>
    <name evidence="4" type="ORF">FJT64_011500</name>
</gene>
<dbReference type="PANTHER" id="PTHR21531">
    <property type="entry name" value="LOW-TEMPERATURE VIABILITY PROTEIN LTV1-RELATED"/>
    <property type="match status" value="1"/>
</dbReference>
<dbReference type="GO" id="GO:0030688">
    <property type="term" value="C:preribosome, small subunit precursor"/>
    <property type="evidence" value="ECO:0007669"/>
    <property type="project" value="TreeGrafter"/>
</dbReference>
<dbReference type="EMBL" id="VIIS01001967">
    <property type="protein sequence ID" value="KAF0290286.1"/>
    <property type="molecule type" value="Genomic_DNA"/>
</dbReference>
<feature type="compositionally biased region" description="Polar residues" evidence="3">
    <location>
        <begin position="445"/>
        <end position="461"/>
    </location>
</feature>
<organism evidence="4 5">
    <name type="scientific">Amphibalanus amphitrite</name>
    <name type="common">Striped barnacle</name>
    <name type="synonym">Balanus amphitrite</name>
    <dbReference type="NCBI Taxonomy" id="1232801"/>
    <lineage>
        <taxon>Eukaryota</taxon>
        <taxon>Metazoa</taxon>
        <taxon>Ecdysozoa</taxon>
        <taxon>Arthropoda</taxon>
        <taxon>Crustacea</taxon>
        <taxon>Multicrustacea</taxon>
        <taxon>Cirripedia</taxon>
        <taxon>Thoracica</taxon>
        <taxon>Thoracicalcarea</taxon>
        <taxon>Balanomorpha</taxon>
        <taxon>Balanoidea</taxon>
        <taxon>Balanidae</taxon>
        <taxon>Amphibalaninae</taxon>
        <taxon>Amphibalanus</taxon>
    </lineage>
</organism>
<dbReference type="AlphaFoldDB" id="A0A6A4V6Q3"/>
<feature type="region of interest" description="Disordered" evidence="3">
    <location>
        <begin position="89"/>
        <end position="125"/>
    </location>
</feature>
<dbReference type="GO" id="GO:0000056">
    <property type="term" value="P:ribosomal small subunit export from nucleus"/>
    <property type="evidence" value="ECO:0007669"/>
    <property type="project" value="TreeGrafter"/>
</dbReference>
<dbReference type="GO" id="GO:0005634">
    <property type="term" value="C:nucleus"/>
    <property type="evidence" value="ECO:0007669"/>
    <property type="project" value="TreeGrafter"/>
</dbReference>
<protein>
    <recommendedName>
        <fullName evidence="2">Protein LTV1 homolog</fullName>
    </recommendedName>
</protein>
<evidence type="ECO:0000313" key="5">
    <source>
        <dbReference type="Proteomes" id="UP000440578"/>
    </source>
</evidence>
<proteinExistence type="inferred from homology"/>
<feature type="region of interest" description="Disordered" evidence="3">
    <location>
        <begin position="383"/>
        <end position="473"/>
    </location>
</feature>
<dbReference type="Pfam" id="PF04180">
    <property type="entry name" value="LTV"/>
    <property type="match status" value="2"/>
</dbReference>
<feature type="compositionally biased region" description="Basic and acidic residues" evidence="3">
    <location>
        <begin position="414"/>
        <end position="444"/>
    </location>
</feature>
<keyword evidence="5" id="KW-1185">Reference proteome</keyword>
<comment type="similarity">
    <text evidence="1">Belongs to the LTV1 family.</text>
</comment>
<evidence type="ECO:0000256" key="2">
    <source>
        <dbReference type="ARBA" id="ARBA00021561"/>
    </source>
</evidence>
<accession>A0A6A4V6Q3</accession>